<keyword evidence="1" id="KW-1133">Transmembrane helix</keyword>
<evidence type="ECO:0000313" key="2">
    <source>
        <dbReference type="EMBL" id="SOB74464.1"/>
    </source>
</evidence>
<organism evidence="2">
    <name type="scientific">Cedratvirus lausannensis</name>
    <dbReference type="NCBI Taxonomy" id="2023205"/>
    <lineage>
        <taxon>Viruses</taxon>
        <taxon>Pithoviruses</taxon>
        <taxon>Orthocedratvirinae</taxon>
        <taxon>Alphacedratvirus</taxon>
        <taxon>Alphacedratvirus francolausannense</taxon>
    </lineage>
</organism>
<evidence type="ECO:0000313" key="3">
    <source>
        <dbReference type="Proteomes" id="UP000274850"/>
    </source>
</evidence>
<dbReference type="EMBL" id="LT907979">
    <property type="protein sequence ID" value="SOB74464.1"/>
    <property type="molecule type" value="Genomic_DNA"/>
</dbReference>
<dbReference type="Proteomes" id="UP000274850">
    <property type="component" value="Segment"/>
</dbReference>
<name>A0A285PXV4_9VIRU</name>
<protein>
    <recommendedName>
        <fullName evidence="4">Transmembrane protein</fullName>
    </recommendedName>
</protein>
<proteinExistence type="predicted"/>
<evidence type="ECO:0008006" key="4">
    <source>
        <dbReference type="Google" id="ProtNLM"/>
    </source>
</evidence>
<sequence length="68" mass="6849">MSEEMLKLCFAGVGALGALIGVGASSFFITEPSSTLSCGIIGGTLGAMAAYGVCFVGAVVWFALEVLR</sequence>
<keyword evidence="1" id="KW-0472">Membrane</keyword>
<feature type="transmembrane region" description="Helical" evidence="1">
    <location>
        <begin position="40"/>
        <end position="64"/>
    </location>
</feature>
<accession>A0A285PXV4</accession>
<keyword evidence="1" id="KW-0812">Transmembrane</keyword>
<evidence type="ECO:0000256" key="1">
    <source>
        <dbReference type="SAM" id="Phobius"/>
    </source>
</evidence>
<keyword evidence="3" id="KW-1185">Reference proteome</keyword>
<reference evidence="2" key="1">
    <citation type="submission" date="2017-08" db="EMBL/GenBank/DDBJ databases">
        <authorList>
            <person name="de Groot N.N."/>
        </authorList>
    </citation>
    <scope>NUCLEOTIDE SEQUENCE</scope>
</reference>
<gene>
    <name evidence="2" type="ORF">BQ9231_00581</name>
</gene>